<reference evidence="2" key="1">
    <citation type="submission" date="2022-05" db="EMBL/GenBank/DDBJ databases">
        <title>Complete genome sequence of toluene-degrading Gulosibacter sediminis strain ACHW.36C.</title>
        <authorList>
            <person name="Wai A.C."/>
            <person name="Lai G.K."/>
            <person name="Griffin S.D."/>
            <person name="Leung F.C."/>
        </authorList>
    </citation>
    <scope>NUCLEOTIDE SEQUENCE [LARGE SCALE GENOMIC DNA]</scope>
    <source>
        <strain evidence="2">ACHW.36C</strain>
    </source>
</reference>
<sequence>MRDLRRDFTNVGMSMNEYDVLFNTYRAPNHRIRLRELNASVLITQSSVSRLVDRLVAREFMVKLEDELDARGTVVELTAEGVRAFRSAAIVHTENINDRVGSVLTPDELVTLRDLCTKLREHDEA</sequence>
<dbReference type="Gene3D" id="1.10.10.10">
    <property type="entry name" value="Winged helix-like DNA-binding domain superfamily/Winged helix DNA-binding domain"/>
    <property type="match status" value="1"/>
</dbReference>
<dbReference type="InterPro" id="IPR000835">
    <property type="entry name" value="HTH_MarR-typ"/>
</dbReference>
<dbReference type="EMBL" id="CP097160">
    <property type="protein sequence ID" value="UQN16148.1"/>
    <property type="molecule type" value="Genomic_DNA"/>
</dbReference>
<proteinExistence type="predicted"/>
<dbReference type="InterPro" id="IPR036388">
    <property type="entry name" value="WH-like_DNA-bd_sf"/>
</dbReference>
<dbReference type="InterPro" id="IPR039422">
    <property type="entry name" value="MarR/SlyA-like"/>
</dbReference>
<name>A0ABY4N3R1_9MICO</name>
<evidence type="ECO:0000259" key="1">
    <source>
        <dbReference type="PROSITE" id="PS50995"/>
    </source>
</evidence>
<dbReference type="SUPFAM" id="SSF46785">
    <property type="entry name" value="Winged helix' DNA-binding domain"/>
    <property type="match status" value="1"/>
</dbReference>
<dbReference type="PANTHER" id="PTHR33164">
    <property type="entry name" value="TRANSCRIPTIONAL REGULATOR, MARR FAMILY"/>
    <property type="match status" value="1"/>
</dbReference>
<dbReference type="InterPro" id="IPR036390">
    <property type="entry name" value="WH_DNA-bd_sf"/>
</dbReference>
<feature type="domain" description="HTH marR-type" evidence="1">
    <location>
        <begin position="1"/>
        <end position="121"/>
    </location>
</feature>
<organism evidence="2">
    <name type="scientific">Gulosibacter sediminis</name>
    <dbReference type="NCBI Taxonomy" id="1729695"/>
    <lineage>
        <taxon>Bacteria</taxon>
        <taxon>Bacillati</taxon>
        <taxon>Actinomycetota</taxon>
        <taxon>Actinomycetes</taxon>
        <taxon>Micrococcales</taxon>
        <taxon>Microbacteriaceae</taxon>
        <taxon>Gulosibacter</taxon>
    </lineage>
</organism>
<dbReference type="PRINTS" id="PR00598">
    <property type="entry name" value="HTHMARR"/>
</dbReference>
<dbReference type="PROSITE" id="PS50995">
    <property type="entry name" value="HTH_MARR_2"/>
    <property type="match status" value="1"/>
</dbReference>
<protein>
    <submittedName>
        <fullName evidence="2">MarR family winged helix-turn-helix transcriptional regulator</fullName>
    </submittedName>
</protein>
<dbReference type="PANTHER" id="PTHR33164:SF104">
    <property type="entry name" value="TRANSCRIPTIONAL REGULATORY PROTEIN"/>
    <property type="match status" value="1"/>
</dbReference>
<gene>
    <name evidence="2" type="ORF">M3M28_11370</name>
</gene>
<dbReference type="Pfam" id="PF12802">
    <property type="entry name" value="MarR_2"/>
    <property type="match status" value="1"/>
</dbReference>
<dbReference type="SMART" id="SM00347">
    <property type="entry name" value="HTH_MARR"/>
    <property type="match status" value="1"/>
</dbReference>
<accession>A0ABY4N3R1</accession>
<evidence type="ECO:0000313" key="2">
    <source>
        <dbReference type="EMBL" id="UQN16148.1"/>
    </source>
</evidence>